<evidence type="ECO:0000313" key="4">
    <source>
        <dbReference type="EMBL" id="BBO87493.1"/>
    </source>
</evidence>
<dbReference type="AlphaFoldDB" id="A0A5K8A4I3"/>
<feature type="chain" id="PRO_5024296593" description="TraG N-terminal Proteobacteria domain-containing protein" evidence="2">
    <location>
        <begin position="20"/>
        <end position="1222"/>
    </location>
</feature>
<dbReference type="EMBL" id="AP021879">
    <property type="protein sequence ID" value="BBO87493.1"/>
    <property type="molecule type" value="Genomic_DNA"/>
</dbReference>
<reference evidence="4 5" key="1">
    <citation type="submission" date="2019-11" db="EMBL/GenBank/DDBJ databases">
        <title>Comparative genomics of hydrocarbon-degrading Desulfosarcina strains.</title>
        <authorList>
            <person name="Watanabe M."/>
            <person name="Kojima H."/>
            <person name="Fukui M."/>
        </authorList>
    </citation>
    <scope>NUCLEOTIDE SEQUENCE [LARGE SCALE GENOMIC DNA]</scope>
    <source>
        <strain evidence="5">oXyS1</strain>
    </source>
</reference>
<keyword evidence="1" id="KW-0812">Transmembrane</keyword>
<dbReference type="Proteomes" id="UP000422108">
    <property type="component" value="Chromosome"/>
</dbReference>
<evidence type="ECO:0000259" key="3">
    <source>
        <dbReference type="Pfam" id="PF07916"/>
    </source>
</evidence>
<proteinExistence type="predicted"/>
<gene>
    <name evidence="4" type="ORF">DSCOOX_06730</name>
</gene>
<feature type="transmembrane region" description="Helical" evidence="1">
    <location>
        <begin position="87"/>
        <end position="105"/>
    </location>
</feature>
<dbReference type="Pfam" id="PF07916">
    <property type="entry name" value="TraG_N"/>
    <property type="match status" value="1"/>
</dbReference>
<feature type="transmembrane region" description="Helical" evidence="1">
    <location>
        <begin position="405"/>
        <end position="423"/>
    </location>
</feature>
<keyword evidence="2" id="KW-0732">Signal</keyword>
<feature type="signal peptide" evidence="2">
    <location>
        <begin position="1"/>
        <end position="19"/>
    </location>
</feature>
<dbReference type="InterPro" id="IPR012931">
    <property type="entry name" value="TraG_N_Proteobacteria"/>
</dbReference>
<evidence type="ECO:0000313" key="5">
    <source>
        <dbReference type="Proteomes" id="UP000422108"/>
    </source>
</evidence>
<keyword evidence="1" id="KW-0472">Membrane</keyword>
<feature type="transmembrane region" description="Helical" evidence="1">
    <location>
        <begin position="56"/>
        <end position="75"/>
    </location>
</feature>
<keyword evidence="5" id="KW-1185">Reference proteome</keyword>
<keyword evidence="1" id="KW-1133">Transmembrane helix</keyword>
<evidence type="ECO:0000256" key="1">
    <source>
        <dbReference type="SAM" id="Phobius"/>
    </source>
</evidence>
<sequence>MRRIVYIILFAVIPSGAFAAVPASLQVITVQGGFDVYAHTFRRLALIMSDAGYNNLFFTFIVIGIFIAGCIVISRSVFEGRARATSWVSWIGTIIFGLIIFKTFIEPRSDLVIFDETNNQSITIGGVPDGVIFIAGLAKKIENGLIHIIETSGSPDSFIDNPGGVTFNIFAKAFAQGVDMSGTGTTGSYLNTNLRNYVNDCLFFEISRPGTTLTLDQINVNTDFIPIFSQASNPAVFTIYRDNANPTGATSSCFSAWSQIQAELAAMTDVSTANQKYWTERCLRAGYNHNVTGAAGPDMVTLCRTKAADLLSNARMLGVVVTSSQLMRQHLMASELYGALQEANPDNAIKVTSSMNMGNRLVGAGIAAGDWMPHMQAMLFAIFVGIMPFFLILAATPFYARMLSFIMGAFVFFIAWGVCDALLHEFAMDKAIDIMTEIKDGQLGLKSFLLFQSDAMKAYACFAQYKVMSIMFASIFAGVLTRIGGSMWARTLTSPGGQMASAGAGAAMEAIDPSKSAGRKSNLTESVPTQVLHNSYGMANQARAALYGKQTEYRTKDAAVKAFGGQMANAGAAATRMSAANLTHLKEKVSHSDAVLKWGNAHGLSNDDTIQMTQDYMQHSTASSALAMNKIAQGYNISAMEALDFGKHVQAETGYGNALGVEKAFRSAQTDGFDGTMADYQSMRADIDSRKGFLTAETVEKMAGSYFGGNTNRLLRHEAQYSQSQTAGMLHSLRQHRVTPQEVGEALGRARSFEAIAKQDHLFAAGDNTYFRTQSAQLYDAAAKHLKRTAMEEIASDGYLSKQTRSNIKAMLATDMGSAQLRAQGGLETTIRGEKEASHFGQFLKSQGVDVQGRDIIGAKARMNMYLDNDGNLKTGFVAVNKGTVITSQDYREHKGALTRDQARDLGLSREGFYSIKSSANGETALFVHGESGRAFTQSNMHVEKDSADGYQVVYKDPDTGKTGYVLLSKGSETRDVASHVRHLKNGETMAFQDANGTLNLVSGEIRSKGVMQDISGTLDNGRAVSFRYNTVTGEITDRDISQNVNFKPDEAYRNLYDKSHGNMLKFYDLNDEATRLAFVNNMARTVGNIIGVDEIKAIGGRGGLGASIGKPGGKKGFGLSGGMELSHSNRQQINQIGASLLHAIEESEDQSGYVDYEKADALLRNECDGLTKRGYKSGRIGLTKNAHDGQAAREHHQEKFDQLMEQILPQSTRKSGKPADA</sequence>
<protein>
    <recommendedName>
        <fullName evidence="3">TraG N-terminal Proteobacteria domain-containing protein</fullName>
    </recommendedName>
</protein>
<feature type="transmembrane region" description="Helical" evidence="1">
    <location>
        <begin position="377"/>
        <end position="399"/>
    </location>
</feature>
<feature type="transmembrane region" description="Helical" evidence="1">
    <location>
        <begin position="467"/>
        <end position="489"/>
    </location>
</feature>
<dbReference type="RefSeq" id="WP_155308944.1">
    <property type="nucleotide sequence ID" value="NZ_AP021879.1"/>
</dbReference>
<name>A0A5K8A4I3_9BACT</name>
<feature type="transmembrane region" description="Helical" evidence="1">
    <location>
        <begin position="120"/>
        <end position="138"/>
    </location>
</feature>
<feature type="domain" description="TraG N-terminal Proteobacteria" evidence="3">
    <location>
        <begin position="32"/>
        <end position="501"/>
    </location>
</feature>
<organism evidence="4 5">
    <name type="scientific">Desulfosarcina ovata subsp. ovata</name>
    <dbReference type="NCBI Taxonomy" id="2752305"/>
    <lineage>
        <taxon>Bacteria</taxon>
        <taxon>Pseudomonadati</taxon>
        <taxon>Thermodesulfobacteriota</taxon>
        <taxon>Desulfobacteria</taxon>
        <taxon>Desulfobacterales</taxon>
        <taxon>Desulfosarcinaceae</taxon>
        <taxon>Desulfosarcina</taxon>
    </lineage>
</organism>
<evidence type="ECO:0000256" key="2">
    <source>
        <dbReference type="SAM" id="SignalP"/>
    </source>
</evidence>
<accession>A0A5K8A4I3</accession>